<dbReference type="Proteomes" id="UP001313282">
    <property type="component" value="Unassembled WGS sequence"/>
</dbReference>
<protein>
    <recommendedName>
        <fullName evidence="1">RelA/SpoT domain-containing protein</fullName>
    </recommendedName>
</protein>
<dbReference type="InterPro" id="IPR043519">
    <property type="entry name" value="NT_sf"/>
</dbReference>
<keyword evidence="3" id="KW-1185">Reference proteome</keyword>
<reference evidence="2 3" key="1">
    <citation type="submission" date="2019-10" db="EMBL/GenBank/DDBJ databases">
        <authorList>
            <person name="Palmer J.M."/>
        </authorList>
    </citation>
    <scope>NUCLEOTIDE SEQUENCE [LARGE SCALE GENOMIC DNA]</scope>
    <source>
        <strain evidence="2 3">TWF718</strain>
    </source>
</reference>
<dbReference type="Pfam" id="PF04607">
    <property type="entry name" value="RelA_SpoT"/>
    <property type="match status" value="1"/>
</dbReference>
<gene>
    <name evidence="2" type="ORF">TWF718_008564</name>
</gene>
<dbReference type="PANTHER" id="PTHR41773:SF1">
    <property type="entry name" value="RELA_SPOT DOMAIN-CONTAINING PROTEIN"/>
    <property type="match status" value="1"/>
</dbReference>
<dbReference type="AlphaFoldDB" id="A0AAN8RFH7"/>
<dbReference type="SMART" id="SM00954">
    <property type="entry name" value="RelA_SpoT"/>
    <property type="match status" value="1"/>
</dbReference>
<dbReference type="CDD" id="cd05399">
    <property type="entry name" value="NT_Rel-Spo_like"/>
    <property type="match status" value="1"/>
</dbReference>
<evidence type="ECO:0000259" key="1">
    <source>
        <dbReference type="SMART" id="SM00954"/>
    </source>
</evidence>
<organism evidence="2 3">
    <name type="scientific">Orbilia javanica</name>
    <dbReference type="NCBI Taxonomy" id="47235"/>
    <lineage>
        <taxon>Eukaryota</taxon>
        <taxon>Fungi</taxon>
        <taxon>Dikarya</taxon>
        <taxon>Ascomycota</taxon>
        <taxon>Pezizomycotina</taxon>
        <taxon>Orbiliomycetes</taxon>
        <taxon>Orbiliales</taxon>
        <taxon>Orbiliaceae</taxon>
        <taxon>Orbilia</taxon>
    </lineage>
</organism>
<proteinExistence type="predicted"/>
<evidence type="ECO:0000313" key="2">
    <source>
        <dbReference type="EMBL" id="KAK6339140.1"/>
    </source>
</evidence>
<feature type="domain" description="RelA/SpoT" evidence="1">
    <location>
        <begin position="47"/>
        <end position="221"/>
    </location>
</feature>
<dbReference type="Gene3D" id="3.30.460.10">
    <property type="entry name" value="Beta Polymerase, domain 2"/>
    <property type="match status" value="1"/>
</dbReference>
<evidence type="ECO:0000313" key="3">
    <source>
        <dbReference type="Proteomes" id="UP001313282"/>
    </source>
</evidence>
<comment type="caution">
    <text evidence="2">The sequence shown here is derived from an EMBL/GenBank/DDBJ whole genome shotgun (WGS) entry which is preliminary data.</text>
</comment>
<name>A0AAN8RFH7_9PEZI</name>
<dbReference type="EMBL" id="JAVHNR010000006">
    <property type="protein sequence ID" value="KAK6339140.1"/>
    <property type="molecule type" value="Genomic_DNA"/>
</dbReference>
<dbReference type="GO" id="GO:0015969">
    <property type="term" value="P:guanosine tetraphosphate metabolic process"/>
    <property type="evidence" value="ECO:0007669"/>
    <property type="project" value="InterPro"/>
</dbReference>
<dbReference type="PANTHER" id="PTHR41773">
    <property type="entry name" value="GTP PYROPHOSPHATASE-RELATED"/>
    <property type="match status" value="1"/>
</dbReference>
<sequence length="491" mass="55513">MSNNKAIDQYMTQYNDLTEALAIAAESIGALCRSALADSGILANVTCRAKDSSRLRTKLENRLQEKLANKEQPYKTIEDVENDLVDIIGVRVMLYFPTQAEAVEKLFARMFTKADIKRMPTTKGDPSKSLDSMAKFFQDGSARKVLGTSNSIAYTGDFTPSFGGYRAIHIRCTAQPNDLVDEVRIKFTERKLKTEIQIQSLLMHAWSEVNHDLAYKTLSGKVSDEETRLLDFINGIGQMGELALLKLKSILDARVKVGGAYSGLAFASPAAIAEFIRQFLNQQYKDQANVFDLGDLEEFLYFLTYEGLNNEVTLGQWLTKCNMIQKLDDTKIPIIGTILDAMLRVGGDPSTELIRMNDNTRTFHPFIRPQMNKALTGPKVQIENRYEIVATVLDLAYRPLLQAAPQELVGCTFNKLIEMDLYTYPNASRYKGARYINKEKVRDTTVWKMICEVAEWFAKSQSPVVKYHIHIARISVCRVFANARYFEGLNF</sequence>
<accession>A0AAN8RFH7</accession>
<dbReference type="SUPFAM" id="SSF81301">
    <property type="entry name" value="Nucleotidyltransferase"/>
    <property type="match status" value="1"/>
</dbReference>
<dbReference type="InterPro" id="IPR007685">
    <property type="entry name" value="RelA_SpoT"/>
</dbReference>